<evidence type="ECO:0000259" key="6">
    <source>
        <dbReference type="SMART" id="SM00326"/>
    </source>
</evidence>
<feature type="compositionally biased region" description="Basic and acidic residues" evidence="3">
    <location>
        <begin position="123"/>
        <end position="134"/>
    </location>
</feature>
<dbReference type="Gene3D" id="1.20.900.10">
    <property type="entry name" value="Dbl homology (DH) domain"/>
    <property type="match status" value="1"/>
</dbReference>
<dbReference type="CDD" id="cd01221">
    <property type="entry name" value="PH_ephexin"/>
    <property type="match status" value="1"/>
</dbReference>
<name>A0A3Q3L479_9TELE</name>
<dbReference type="SUPFAM" id="SSF48065">
    <property type="entry name" value="DBL homology domain (DH-domain)"/>
    <property type="match status" value="1"/>
</dbReference>
<dbReference type="SUPFAM" id="SSF50044">
    <property type="entry name" value="SH3-domain"/>
    <property type="match status" value="1"/>
</dbReference>
<sequence length="991" mass="111435">MSVQDTSSLTRIPDAKPRPEVPPKPSTQASLTGSSTSQSDGIVKRIVTIFSQPGPEEQTINNTPEPKPTKQPKTPPMTKPSPDFQTGQEQVPPLPMKRSHPPQKQKDPVKQDLLNGISVEGSRSARDGKEEESQPTRGTKAQVEPHPDTPLSPCCEPGCSCVCHRQRPGMKLIWVSVDVENGALEVGGEKDDHTQVKVETMVDGKDVLDVERANLRQSLDVLIPNGHRRRSDPGPHTILNCPAASRTQSPPVPPKRTQAPSVTHRPPEDEKENIYEAILPVFDLTSKKPTPVCRELDIPLIKVLKPSHRYKMSPSLSDPMSESLSNHNESILSPDNVPPAIPPRMPLNPVSRSHSPAPRGGIPLPQPTLDERRALRAISPRISTASGTSPRRAITPPPAITLIPHRPPPPPPKTDPRRLSSVSLQNLTQTKDGEEDGGNDGEEVDTLDTLHLKRQSSFNWESCLQDEPLYQTYRASVISREIQRQTVTRNISKTSADYAMDIIGRGPAIGNGPPMGTPVPVPGQSTLWQGLPKVQETGVLEQLTPEQCKYQESMFEVLTSEASYLRSLQVLTEHFLDSRELEETMIIMEKKTLFSSILKIREVSERFLKDLEDRIFEKLVFSDICDIIFYHSQHKFPVYIDYVRNQIYQEQTFTKLMKNNVQFAAVITRLQESPQCQRLPFMSFLLLPFQRITRIKMLVENILKRTTEGTTAEETASKALASVSKIIDVCNTEVGKMRLMEELIYISKTLEFDKLKAIPIISQTRYLEKKGELQEISKGATLFNTRHKFNSVYLFLFNDLLIITAKKGAERFVVLDHAHRSLVQVQQVDESGNSSNPCENCFNLTLLENHQGRTIDRLLKAPSQSDMHRWVAAFPSTNNPDQDEDEVIYEDWDCPQVQCVEQYIAQQADELSLEPADIVNIIRKTNEGWYEGSCLSDGQKGWFPAGNVIEITNEHVRRRNLRERYRVMQAASIVANSKVLRRLMDRGVNNI</sequence>
<dbReference type="CDD" id="cd11793">
    <property type="entry name" value="SH3_ephexin1_like"/>
    <property type="match status" value="1"/>
</dbReference>
<dbReference type="InterPro" id="IPR035899">
    <property type="entry name" value="DBL_dom_sf"/>
</dbReference>
<dbReference type="SUPFAM" id="SSF50729">
    <property type="entry name" value="PH domain-like"/>
    <property type="match status" value="1"/>
</dbReference>
<evidence type="ECO:0000259" key="4">
    <source>
        <dbReference type="SMART" id="SM00233"/>
    </source>
</evidence>
<dbReference type="Pfam" id="PF00018">
    <property type="entry name" value="SH3_1"/>
    <property type="match status" value="1"/>
</dbReference>
<dbReference type="InterPro" id="IPR001452">
    <property type="entry name" value="SH3_domain"/>
</dbReference>
<feature type="domain" description="SH3" evidence="6">
    <location>
        <begin position="895"/>
        <end position="952"/>
    </location>
</feature>
<dbReference type="Gene3D" id="2.30.29.30">
    <property type="entry name" value="Pleckstrin-homology domain (PH domain)/Phosphotyrosine-binding domain (PTB)"/>
    <property type="match status" value="1"/>
</dbReference>
<evidence type="ECO:0000313" key="8">
    <source>
        <dbReference type="Proteomes" id="UP000261640"/>
    </source>
</evidence>
<reference evidence="7" key="1">
    <citation type="submission" date="2025-08" db="UniProtKB">
        <authorList>
            <consortium name="Ensembl"/>
        </authorList>
    </citation>
    <scope>IDENTIFICATION</scope>
</reference>
<keyword evidence="1" id="KW-0728">SH3 domain</keyword>
<dbReference type="AlphaFoldDB" id="A0A3Q3L479"/>
<dbReference type="GeneID" id="113135166"/>
<dbReference type="FunFam" id="1.20.900.10:FF:000007">
    <property type="entry name" value="rho guanine nucleotide exchange factor 19"/>
    <property type="match status" value="1"/>
</dbReference>
<dbReference type="Proteomes" id="UP000261640">
    <property type="component" value="Unplaced"/>
</dbReference>
<feature type="compositionally biased region" description="Polar residues" evidence="3">
    <location>
        <begin position="26"/>
        <end position="40"/>
    </location>
</feature>
<dbReference type="SMART" id="SM00325">
    <property type="entry name" value="RhoGEF"/>
    <property type="match status" value="1"/>
</dbReference>
<proteinExistence type="predicted"/>
<organism evidence="7 8">
    <name type="scientific">Mastacembelus armatus</name>
    <name type="common">zig-zag eel</name>
    <dbReference type="NCBI Taxonomy" id="205130"/>
    <lineage>
        <taxon>Eukaryota</taxon>
        <taxon>Metazoa</taxon>
        <taxon>Chordata</taxon>
        <taxon>Craniata</taxon>
        <taxon>Vertebrata</taxon>
        <taxon>Euteleostomi</taxon>
        <taxon>Actinopterygii</taxon>
        <taxon>Neopterygii</taxon>
        <taxon>Teleostei</taxon>
        <taxon>Neoteleostei</taxon>
        <taxon>Acanthomorphata</taxon>
        <taxon>Anabantaria</taxon>
        <taxon>Synbranchiformes</taxon>
        <taxon>Mastacembelidae</taxon>
        <taxon>Mastacembelus</taxon>
    </lineage>
</organism>
<accession>A0A3Q3L479</accession>
<dbReference type="Pfam" id="PF00621">
    <property type="entry name" value="RhoGEF"/>
    <property type="match status" value="1"/>
</dbReference>
<protein>
    <submittedName>
        <fullName evidence="7">Rho guanine nucleotide exchange factor 15b</fullName>
    </submittedName>
</protein>
<dbReference type="Pfam" id="PF00169">
    <property type="entry name" value="PH"/>
    <property type="match status" value="1"/>
</dbReference>
<evidence type="ECO:0000313" key="7">
    <source>
        <dbReference type="Ensembl" id="ENSMAMP00000004444.1"/>
    </source>
</evidence>
<reference evidence="7" key="2">
    <citation type="submission" date="2025-09" db="UniProtKB">
        <authorList>
            <consortium name="Ensembl"/>
        </authorList>
    </citation>
    <scope>IDENTIFICATION</scope>
</reference>
<dbReference type="InterPro" id="IPR047270">
    <property type="entry name" value="PH_ephexin"/>
</dbReference>
<dbReference type="SMART" id="SM00326">
    <property type="entry name" value="SH3"/>
    <property type="match status" value="1"/>
</dbReference>
<dbReference type="SMART" id="SM00233">
    <property type="entry name" value="PH"/>
    <property type="match status" value="1"/>
</dbReference>
<dbReference type="PANTHER" id="PTHR12845:SF7">
    <property type="entry name" value="RHO GUANINE NUCLEOTIDE EXCHANGE FACTOR 15"/>
    <property type="match status" value="1"/>
</dbReference>
<feature type="compositionally biased region" description="Polar residues" evidence="3">
    <location>
        <begin position="1"/>
        <end position="10"/>
    </location>
</feature>
<dbReference type="OrthoDB" id="27593at2759"/>
<evidence type="ECO:0000256" key="1">
    <source>
        <dbReference type="ARBA" id="ARBA00022443"/>
    </source>
</evidence>
<dbReference type="InterPro" id="IPR011993">
    <property type="entry name" value="PH-like_dom_sf"/>
</dbReference>
<dbReference type="Gene3D" id="2.30.30.40">
    <property type="entry name" value="SH3 Domains"/>
    <property type="match status" value="1"/>
</dbReference>
<dbReference type="GeneTree" id="ENSGT01030000234571"/>
<dbReference type="CDD" id="cd00160">
    <property type="entry name" value="RhoGEF"/>
    <property type="match status" value="1"/>
</dbReference>
<dbReference type="InterPro" id="IPR001849">
    <property type="entry name" value="PH_domain"/>
</dbReference>
<dbReference type="Ensembl" id="ENSMAMT00000004554.2">
    <property type="protein sequence ID" value="ENSMAMP00000004444.1"/>
    <property type="gene ID" value="ENSMAMG00000003016.2"/>
</dbReference>
<dbReference type="InterPro" id="IPR047271">
    <property type="entry name" value="Ephexin-like"/>
</dbReference>
<dbReference type="InterPro" id="IPR000219">
    <property type="entry name" value="DH_dom"/>
</dbReference>
<keyword evidence="2" id="KW-0344">Guanine-nucleotide releasing factor</keyword>
<dbReference type="RefSeq" id="XP_026170662.1">
    <property type="nucleotide sequence ID" value="XM_026314877.2"/>
</dbReference>
<feature type="region of interest" description="Disordered" evidence="3">
    <location>
        <begin position="1"/>
        <end position="151"/>
    </location>
</feature>
<dbReference type="STRING" id="205130.ENSMAMP00000004444"/>
<feature type="region of interest" description="Disordered" evidence="3">
    <location>
        <begin position="348"/>
        <end position="367"/>
    </location>
</feature>
<feature type="domain" description="PH" evidence="4">
    <location>
        <begin position="767"/>
        <end position="881"/>
    </location>
</feature>
<feature type="domain" description="DH" evidence="5">
    <location>
        <begin position="553"/>
        <end position="732"/>
    </location>
</feature>
<evidence type="ECO:0000256" key="2">
    <source>
        <dbReference type="ARBA" id="ARBA00022658"/>
    </source>
</evidence>
<dbReference type="CTD" id="555489"/>
<feature type="region of interest" description="Disordered" evidence="3">
    <location>
        <begin position="224"/>
        <end position="269"/>
    </location>
</feature>
<keyword evidence="8" id="KW-1185">Reference proteome</keyword>
<feature type="region of interest" description="Disordered" evidence="3">
    <location>
        <begin position="380"/>
        <end position="420"/>
    </location>
</feature>
<evidence type="ECO:0000256" key="3">
    <source>
        <dbReference type="SAM" id="MobiDB-lite"/>
    </source>
</evidence>
<dbReference type="InterPro" id="IPR036028">
    <property type="entry name" value="SH3-like_dom_sf"/>
</dbReference>
<dbReference type="InParanoid" id="A0A3Q3L479"/>
<dbReference type="PANTHER" id="PTHR12845">
    <property type="entry name" value="GUANINE NUCLEOTIDE EXCHANGE FACTOR"/>
    <property type="match status" value="1"/>
</dbReference>
<evidence type="ECO:0000259" key="5">
    <source>
        <dbReference type="SMART" id="SM00325"/>
    </source>
</evidence>
<dbReference type="GO" id="GO:0005085">
    <property type="term" value="F:guanyl-nucleotide exchange factor activity"/>
    <property type="evidence" value="ECO:0007669"/>
    <property type="project" value="UniProtKB-KW"/>
</dbReference>
<feature type="compositionally biased region" description="Pro residues" evidence="3">
    <location>
        <begin position="395"/>
        <end position="413"/>
    </location>
</feature>